<dbReference type="PANTHER" id="PTHR24567:SF68">
    <property type="entry name" value="DNA-BINDING TRANSCRIPTIONAL DUAL REGULATOR CRP"/>
    <property type="match status" value="1"/>
</dbReference>
<evidence type="ECO:0000259" key="6">
    <source>
        <dbReference type="PROSITE" id="PS51063"/>
    </source>
</evidence>
<dbReference type="InterPro" id="IPR036388">
    <property type="entry name" value="WH-like_DNA-bd_sf"/>
</dbReference>
<dbReference type="InterPro" id="IPR050397">
    <property type="entry name" value="Env_Response_Regulators"/>
</dbReference>
<evidence type="ECO:0000313" key="7">
    <source>
        <dbReference type="EMBL" id="GIJ54800.1"/>
    </source>
</evidence>
<dbReference type="Pfam" id="PF00027">
    <property type="entry name" value="cNMP_binding"/>
    <property type="match status" value="1"/>
</dbReference>
<dbReference type="GO" id="GO:0003700">
    <property type="term" value="F:DNA-binding transcription factor activity"/>
    <property type="evidence" value="ECO:0007669"/>
    <property type="project" value="TreeGrafter"/>
</dbReference>
<organism evidence="7 8">
    <name type="scientific">Virgisporangium aurantiacum</name>
    <dbReference type="NCBI Taxonomy" id="175570"/>
    <lineage>
        <taxon>Bacteria</taxon>
        <taxon>Bacillati</taxon>
        <taxon>Actinomycetota</taxon>
        <taxon>Actinomycetes</taxon>
        <taxon>Micromonosporales</taxon>
        <taxon>Micromonosporaceae</taxon>
        <taxon>Virgisporangium</taxon>
    </lineage>
</organism>
<dbReference type="EMBL" id="BOPG01000012">
    <property type="protein sequence ID" value="GIJ54800.1"/>
    <property type="molecule type" value="Genomic_DNA"/>
</dbReference>
<keyword evidence="3" id="KW-0804">Transcription</keyword>
<dbReference type="GO" id="GO:0005829">
    <property type="term" value="C:cytosol"/>
    <property type="evidence" value="ECO:0007669"/>
    <property type="project" value="TreeGrafter"/>
</dbReference>
<evidence type="ECO:0000313" key="8">
    <source>
        <dbReference type="Proteomes" id="UP000612585"/>
    </source>
</evidence>
<evidence type="ECO:0000256" key="2">
    <source>
        <dbReference type="ARBA" id="ARBA00023125"/>
    </source>
</evidence>
<keyword evidence="8" id="KW-1185">Reference proteome</keyword>
<keyword evidence="1" id="KW-0805">Transcription regulation</keyword>
<keyword evidence="2" id="KW-0238">DNA-binding</keyword>
<dbReference type="RefSeq" id="WP_203990457.1">
    <property type="nucleotide sequence ID" value="NZ_BOPG01000012.1"/>
</dbReference>
<feature type="region of interest" description="Disordered" evidence="4">
    <location>
        <begin position="235"/>
        <end position="256"/>
    </location>
</feature>
<dbReference type="PROSITE" id="PS50042">
    <property type="entry name" value="CNMP_BINDING_3"/>
    <property type="match status" value="1"/>
</dbReference>
<evidence type="ECO:0000256" key="3">
    <source>
        <dbReference type="ARBA" id="ARBA00023163"/>
    </source>
</evidence>
<dbReference type="InterPro" id="IPR014710">
    <property type="entry name" value="RmlC-like_jellyroll"/>
</dbReference>
<name>A0A8J3Z4H5_9ACTN</name>
<dbReference type="Pfam" id="PF13545">
    <property type="entry name" value="HTH_Crp_2"/>
    <property type="match status" value="1"/>
</dbReference>
<dbReference type="PROSITE" id="PS51063">
    <property type="entry name" value="HTH_CRP_2"/>
    <property type="match status" value="1"/>
</dbReference>
<dbReference type="InterPro" id="IPR018490">
    <property type="entry name" value="cNMP-bd_dom_sf"/>
</dbReference>
<dbReference type="GO" id="GO:0003677">
    <property type="term" value="F:DNA binding"/>
    <property type="evidence" value="ECO:0007669"/>
    <property type="project" value="UniProtKB-KW"/>
</dbReference>
<gene>
    <name evidence="7" type="ORF">Vau01_023160</name>
</gene>
<dbReference type="Gene3D" id="2.60.120.10">
    <property type="entry name" value="Jelly Rolls"/>
    <property type="match status" value="1"/>
</dbReference>
<dbReference type="Gene3D" id="1.10.10.10">
    <property type="entry name" value="Winged helix-like DNA-binding domain superfamily/Winged helix DNA-binding domain"/>
    <property type="match status" value="1"/>
</dbReference>
<reference evidence="7" key="1">
    <citation type="submission" date="2021-01" db="EMBL/GenBank/DDBJ databases">
        <title>Whole genome shotgun sequence of Virgisporangium aurantiacum NBRC 16421.</title>
        <authorList>
            <person name="Komaki H."/>
            <person name="Tamura T."/>
        </authorList>
    </citation>
    <scope>NUCLEOTIDE SEQUENCE</scope>
    <source>
        <strain evidence="7">NBRC 16421</strain>
    </source>
</reference>
<dbReference type="InterPro" id="IPR036390">
    <property type="entry name" value="WH_DNA-bd_sf"/>
</dbReference>
<feature type="domain" description="Cyclic nucleotide-binding" evidence="5">
    <location>
        <begin position="46"/>
        <end position="93"/>
    </location>
</feature>
<dbReference type="Proteomes" id="UP000612585">
    <property type="component" value="Unassembled WGS sequence"/>
</dbReference>
<dbReference type="AlphaFoldDB" id="A0A8J3Z4H5"/>
<evidence type="ECO:0000256" key="4">
    <source>
        <dbReference type="SAM" id="MobiDB-lite"/>
    </source>
</evidence>
<dbReference type="InterPro" id="IPR000595">
    <property type="entry name" value="cNMP-bd_dom"/>
</dbReference>
<feature type="domain" description="HTH crp-type" evidence="6">
    <location>
        <begin position="146"/>
        <end position="220"/>
    </location>
</feature>
<proteinExistence type="predicted"/>
<dbReference type="SUPFAM" id="SSF51206">
    <property type="entry name" value="cAMP-binding domain-like"/>
    <property type="match status" value="1"/>
</dbReference>
<protein>
    <recommendedName>
        <fullName evidence="9">Crp/Fnr family transcriptional regulator</fullName>
    </recommendedName>
</protein>
<dbReference type="PANTHER" id="PTHR24567">
    <property type="entry name" value="CRP FAMILY TRANSCRIPTIONAL REGULATORY PROTEIN"/>
    <property type="match status" value="1"/>
</dbReference>
<evidence type="ECO:0000256" key="1">
    <source>
        <dbReference type="ARBA" id="ARBA00023015"/>
    </source>
</evidence>
<comment type="caution">
    <text evidence="7">The sequence shown here is derived from an EMBL/GenBank/DDBJ whole genome shotgun (WGS) entry which is preliminary data.</text>
</comment>
<evidence type="ECO:0008006" key="9">
    <source>
        <dbReference type="Google" id="ProtNLM"/>
    </source>
</evidence>
<dbReference type="InterPro" id="IPR012318">
    <property type="entry name" value="HTH_CRP"/>
</dbReference>
<feature type="compositionally biased region" description="Low complexity" evidence="4">
    <location>
        <begin position="245"/>
        <end position="256"/>
    </location>
</feature>
<dbReference type="CDD" id="cd00038">
    <property type="entry name" value="CAP_ED"/>
    <property type="match status" value="1"/>
</dbReference>
<accession>A0A8J3Z4H5</accession>
<dbReference type="SUPFAM" id="SSF46785">
    <property type="entry name" value="Winged helix' DNA-binding domain"/>
    <property type="match status" value="1"/>
</dbReference>
<sequence length="272" mass="29551">MAVATQASAPAPLGVGADLRRLIAAGTLGASTLKVSRRDVVYSCLDGDRSIYLIEQGQLKAVAPSADGKECLLNIFTTDDVFGELCLLGTERRDTVTAMTPAVLRRVSAAKVLAAMADTSFRHEFVKYMARRMYEQQQMIAYLVTVDSEHRLAAILLHLGRKLGRRDGHILRIEERITQDELAGMVGTTRSRVGYFLKNFRQAGLVARRRDCFLALHEQRLDAFIVGDHPAVSVPRPSVGPAPSGPAAGPAGAGPRRVNPMAVVTRFRPAAF</sequence>
<evidence type="ECO:0000259" key="5">
    <source>
        <dbReference type="PROSITE" id="PS50042"/>
    </source>
</evidence>